<keyword evidence="1" id="KW-0472">Membrane</keyword>
<dbReference type="RefSeq" id="WP_145116745.1">
    <property type="nucleotide sequence ID" value="NZ_CP036349.1"/>
</dbReference>
<feature type="transmembrane region" description="Helical" evidence="1">
    <location>
        <begin position="40"/>
        <end position="60"/>
    </location>
</feature>
<protein>
    <submittedName>
        <fullName evidence="2">Uncharacterized protein</fullName>
    </submittedName>
</protein>
<evidence type="ECO:0000313" key="2">
    <source>
        <dbReference type="EMBL" id="QDV76293.1"/>
    </source>
</evidence>
<keyword evidence="1" id="KW-0812">Transmembrane</keyword>
<sequence length="304" mass="32729">MATTSISVLGLLVLLVVIGLPLLVVLGLTYIAITRKNWSGLALLAMMFGGLIGAVLLWGYSSHHVSRTEAAVVRAEAEARTKSLRELARQIAMQEKQTASTQESSRERLPWETTAEVASDEELAAVASAQPKIKLEDIDPADKPVYNNLKNTAEPHPIRPDWIDAHLGDNQKLIVSGPFTTKDSCESDTKEQLANWLNLKFGAIGGTLSWPTETGFDPSPFVKSQYEEIRDTSVGEVHLLYTLAEVAPEVQAQIAKSLADAAARVARTRGVRAVTFAGASVLSLVALAHVVLRSGGRKPKSNAA</sequence>
<proteinExistence type="predicted"/>
<dbReference type="KEGG" id="bmei:Spa11_45230"/>
<name>A0A518KEU3_9BACT</name>
<accession>A0A518KEU3</accession>
<feature type="transmembrane region" description="Helical" evidence="1">
    <location>
        <begin position="6"/>
        <end position="33"/>
    </location>
</feature>
<dbReference type="EMBL" id="CP036349">
    <property type="protein sequence ID" value="QDV76293.1"/>
    <property type="molecule type" value="Genomic_DNA"/>
</dbReference>
<evidence type="ECO:0000313" key="3">
    <source>
        <dbReference type="Proteomes" id="UP000316426"/>
    </source>
</evidence>
<keyword evidence="3" id="KW-1185">Reference proteome</keyword>
<feature type="transmembrane region" description="Helical" evidence="1">
    <location>
        <begin position="273"/>
        <end position="292"/>
    </location>
</feature>
<evidence type="ECO:0000256" key="1">
    <source>
        <dbReference type="SAM" id="Phobius"/>
    </source>
</evidence>
<keyword evidence="1" id="KW-1133">Transmembrane helix</keyword>
<dbReference type="AlphaFoldDB" id="A0A518KEU3"/>
<dbReference type="Proteomes" id="UP000316426">
    <property type="component" value="Chromosome"/>
</dbReference>
<organism evidence="2 3">
    <name type="scientific">Botrimarina mediterranea</name>
    <dbReference type="NCBI Taxonomy" id="2528022"/>
    <lineage>
        <taxon>Bacteria</taxon>
        <taxon>Pseudomonadati</taxon>
        <taxon>Planctomycetota</taxon>
        <taxon>Planctomycetia</taxon>
        <taxon>Pirellulales</taxon>
        <taxon>Lacipirellulaceae</taxon>
        <taxon>Botrimarina</taxon>
    </lineage>
</organism>
<reference evidence="2 3" key="1">
    <citation type="submission" date="2019-02" db="EMBL/GenBank/DDBJ databases">
        <title>Deep-cultivation of Planctomycetes and their phenomic and genomic characterization uncovers novel biology.</title>
        <authorList>
            <person name="Wiegand S."/>
            <person name="Jogler M."/>
            <person name="Boedeker C."/>
            <person name="Pinto D."/>
            <person name="Vollmers J."/>
            <person name="Rivas-Marin E."/>
            <person name="Kohn T."/>
            <person name="Peeters S.H."/>
            <person name="Heuer A."/>
            <person name="Rast P."/>
            <person name="Oberbeckmann S."/>
            <person name="Bunk B."/>
            <person name="Jeske O."/>
            <person name="Meyerdierks A."/>
            <person name="Storesund J.E."/>
            <person name="Kallscheuer N."/>
            <person name="Luecker S."/>
            <person name="Lage O.M."/>
            <person name="Pohl T."/>
            <person name="Merkel B.J."/>
            <person name="Hornburger P."/>
            <person name="Mueller R.-W."/>
            <person name="Bruemmer F."/>
            <person name="Labrenz M."/>
            <person name="Spormann A.M."/>
            <person name="Op den Camp H."/>
            <person name="Overmann J."/>
            <person name="Amann R."/>
            <person name="Jetten M.S.M."/>
            <person name="Mascher T."/>
            <person name="Medema M.H."/>
            <person name="Devos D.P."/>
            <person name="Kaster A.-K."/>
            <person name="Ovreas L."/>
            <person name="Rohde M."/>
            <person name="Galperin M.Y."/>
            <person name="Jogler C."/>
        </authorList>
    </citation>
    <scope>NUCLEOTIDE SEQUENCE [LARGE SCALE GENOMIC DNA]</scope>
    <source>
        <strain evidence="2 3">Spa11</strain>
    </source>
</reference>
<gene>
    <name evidence="2" type="ORF">Spa11_45230</name>
</gene>